<organism evidence="1 2">
    <name type="scientific">Marssonina brunnea f. sp. multigermtubi (strain MB_m1)</name>
    <name type="common">Marssonina leaf spot fungus</name>
    <dbReference type="NCBI Taxonomy" id="1072389"/>
    <lineage>
        <taxon>Eukaryota</taxon>
        <taxon>Fungi</taxon>
        <taxon>Dikarya</taxon>
        <taxon>Ascomycota</taxon>
        <taxon>Pezizomycotina</taxon>
        <taxon>Leotiomycetes</taxon>
        <taxon>Helotiales</taxon>
        <taxon>Drepanopezizaceae</taxon>
        <taxon>Drepanopeziza</taxon>
    </lineage>
</organism>
<dbReference type="AlphaFoldDB" id="K1WSJ0"/>
<sequence>MADRATRPLNKESSRQRAVGYYTPRVLLLPTEPLTIQPKGPLYLRLLSLSKRLNDKISSISFNLNELLYARLDNKITARAIISVLNFSNSKRKSSIFERTDKLFRSFNKLRIDKKDTKGIRIVKSALKSTDIIKLKP</sequence>
<proteinExistence type="predicted"/>
<name>K1WSJ0_MARBU</name>
<dbReference type="Proteomes" id="UP000006753">
    <property type="component" value="Unassembled WGS sequence"/>
</dbReference>
<accession>K1WSJ0</accession>
<evidence type="ECO:0008006" key="3">
    <source>
        <dbReference type="Google" id="ProtNLM"/>
    </source>
</evidence>
<keyword evidence="2" id="KW-1185">Reference proteome</keyword>
<evidence type="ECO:0000313" key="2">
    <source>
        <dbReference type="Proteomes" id="UP000006753"/>
    </source>
</evidence>
<reference evidence="1 2" key="1">
    <citation type="journal article" date="2012" name="BMC Genomics">
        <title>Sequencing the genome of Marssonina brunnea reveals fungus-poplar co-evolution.</title>
        <authorList>
            <person name="Zhu S."/>
            <person name="Cao Y.-Z."/>
            <person name="Jiang C."/>
            <person name="Tan B.-Y."/>
            <person name="Wang Z."/>
            <person name="Feng S."/>
            <person name="Zhang L."/>
            <person name="Su X.-H."/>
            <person name="Brejova B."/>
            <person name="Vinar T."/>
            <person name="Xu M."/>
            <person name="Wang M.-X."/>
            <person name="Zhang S.-G."/>
            <person name="Huang M.-R."/>
            <person name="Wu R."/>
            <person name="Zhou Y."/>
        </authorList>
    </citation>
    <scope>NUCLEOTIDE SEQUENCE [LARGE SCALE GENOMIC DNA]</scope>
    <source>
        <strain evidence="1 2">MB_m1</strain>
    </source>
</reference>
<dbReference type="KEGG" id="mbe:MBM_01257"/>
<dbReference type="HOGENOM" id="CLU_1865527_0_0_1"/>
<evidence type="ECO:0000313" key="1">
    <source>
        <dbReference type="EMBL" id="EKD20575.1"/>
    </source>
</evidence>
<protein>
    <recommendedName>
        <fullName evidence="3">Polyprotein</fullName>
    </recommendedName>
</protein>
<dbReference type="OrthoDB" id="3580691at2759"/>
<gene>
    <name evidence="1" type="ORF">MBM_01257</name>
</gene>
<dbReference type="InParanoid" id="K1WSJ0"/>
<dbReference type="EMBL" id="JH921429">
    <property type="protein sequence ID" value="EKD20575.1"/>
    <property type="molecule type" value="Genomic_DNA"/>
</dbReference>